<accession>A0AAP0LRE7</accession>
<reference evidence="3 4" key="1">
    <citation type="submission" date="2024-05" db="EMBL/GenBank/DDBJ databases">
        <title>Haplotype-resolved chromosome-level genome assembly of Huyou (Citrus changshanensis).</title>
        <authorList>
            <person name="Miao C."/>
            <person name="Chen W."/>
            <person name="Wu Y."/>
            <person name="Wang L."/>
            <person name="Zhao S."/>
            <person name="Grierson D."/>
            <person name="Xu C."/>
            <person name="Chen K."/>
        </authorList>
    </citation>
    <scope>NUCLEOTIDE SEQUENCE [LARGE SCALE GENOMIC DNA]</scope>
    <source>
        <strain evidence="3">01-14</strain>
        <tissue evidence="3">Leaf</tissue>
    </source>
</reference>
<sequence>MQETSENIGRGKNPIFGGTFHPPFREARTTKKARFRDEEVAGDQPMQVSYKETLVNSSQAMENGYGDGALEWDFEEGDVIEENDGPMPSIAFSARIHEKLSEPWRNYVVVKLLGRTIGYRALCTRLNVMWKTTMSFSVIDLENNYFLIRFRSSNDALDALTKGPWLIMGHYLTVQPWTPSFDFTKTAIDQVTVWIRLPGLAVHLYDRKILQKLGDLVGTVIKIDANTASSIRGRFARVAVIISLDKPLVSQFVLDGKIQKLEYEGLPVIFFKCGRYGHNNNTCKEAGVVNDDENPPQPTMQHQEDHVRQKFGCHDYSNVEPFGPWMIATRKGRRINVGMEKNSELNRNRESIRASTSRFHVLAQDSDEQEDPAHAAVKDAPSTSRQPNMSYLNPIFTSHQEPMARHGLRRKPRNKVAITKPQGRKLATSCNTLQNPFQPSGFPTSENDVNHTPYANQNPTSFVTSRFATELQQVSHLTTTLDSTKHTVVFCSPPALPPGDGRDVDIEHRARQGTDPQHTSDLPDFRNTKCANTGENARTHPEQSRSGTDEAAMSEEEETMVQETPMALMADIIDQQH</sequence>
<dbReference type="Proteomes" id="UP001428341">
    <property type="component" value="Unassembled WGS sequence"/>
</dbReference>
<dbReference type="InterPro" id="IPR040256">
    <property type="entry name" value="At4g02000-like"/>
</dbReference>
<protein>
    <recommendedName>
        <fullName evidence="2">DUF4283 domain-containing protein</fullName>
    </recommendedName>
</protein>
<feature type="region of interest" description="Disordered" evidence="1">
    <location>
        <begin position="364"/>
        <end position="391"/>
    </location>
</feature>
<comment type="caution">
    <text evidence="3">The sequence shown here is derived from an EMBL/GenBank/DDBJ whole genome shotgun (WGS) entry which is preliminary data.</text>
</comment>
<evidence type="ECO:0000313" key="3">
    <source>
        <dbReference type="EMBL" id="KAK9181331.1"/>
    </source>
</evidence>
<feature type="region of interest" description="Disordered" evidence="1">
    <location>
        <begin position="511"/>
        <end position="560"/>
    </location>
</feature>
<feature type="region of interest" description="Disordered" evidence="1">
    <location>
        <begin position="1"/>
        <end position="23"/>
    </location>
</feature>
<organism evidence="3 4">
    <name type="scientific">Citrus x changshan-huyou</name>
    <dbReference type="NCBI Taxonomy" id="2935761"/>
    <lineage>
        <taxon>Eukaryota</taxon>
        <taxon>Viridiplantae</taxon>
        <taxon>Streptophyta</taxon>
        <taxon>Embryophyta</taxon>
        <taxon>Tracheophyta</taxon>
        <taxon>Spermatophyta</taxon>
        <taxon>Magnoliopsida</taxon>
        <taxon>eudicotyledons</taxon>
        <taxon>Gunneridae</taxon>
        <taxon>Pentapetalae</taxon>
        <taxon>rosids</taxon>
        <taxon>malvids</taxon>
        <taxon>Sapindales</taxon>
        <taxon>Rutaceae</taxon>
        <taxon>Aurantioideae</taxon>
        <taxon>Citrus</taxon>
    </lineage>
</organism>
<feature type="compositionally biased region" description="Polar residues" evidence="1">
    <location>
        <begin position="381"/>
        <end position="391"/>
    </location>
</feature>
<dbReference type="PANTHER" id="PTHR31286">
    <property type="entry name" value="GLYCINE-RICH CELL WALL STRUCTURAL PROTEIN 1.8-LIKE"/>
    <property type="match status" value="1"/>
</dbReference>
<evidence type="ECO:0000313" key="4">
    <source>
        <dbReference type="Proteomes" id="UP001428341"/>
    </source>
</evidence>
<keyword evidence="4" id="KW-1185">Reference proteome</keyword>
<dbReference type="PANTHER" id="PTHR31286:SF99">
    <property type="entry name" value="DUF4283 DOMAIN-CONTAINING PROTEIN"/>
    <property type="match status" value="1"/>
</dbReference>
<gene>
    <name evidence="3" type="ORF">WN944_024468</name>
</gene>
<dbReference type="Pfam" id="PF14111">
    <property type="entry name" value="DUF4283"/>
    <property type="match status" value="1"/>
</dbReference>
<dbReference type="InterPro" id="IPR025558">
    <property type="entry name" value="DUF4283"/>
</dbReference>
<feature type="domain" description="DUF4283" evidence="2">
    <location>
        <begin position="102"/>
        <end position="184"/>
    </location>
</feature>
<proteinExistence type="predicted"/>
<evidence type="ECO:0000259" key="2">
    <source>
        <dbReference type="Pfam" id="PF14111"/>
    </source>
</evidence>
<dbReference type="EMBL" id="JBCGBO010000024">
    <property type="protein sequence ID" value="KAK9181331.1"/>
    <property type="molecule type" value="Genomic_DNA"/>
</dbReference>
<name>A0AAP0LRE7_9ROSI</name>
<evidence type="ECO:0000256" key="1">
    <source>
        <dbReference type="SAM" id="MobiDB-lite"/>
    </source>
</evidence>
<dbReference type="AlphaFoldDB" id="A0AAP0LRE7"/>